<name>A0A8D8NCB4_CULPI</name>
<protein>
    <submittedName>
        <fullName evidence="1">(northern house mosquito) hypothetical protein</fullName>
    </submittedName>
</protein>
<dbReference type="AlphaFoldDB" id="A0A8D8NCB4"/>
<proteinExistence type="predicted"/>
<dbReference type="EMBL" id="HBUE01262802">
    <property type="protein sequence ID" value="CAG6559944.1"/>
    <property type="molecule type" value="Transcribed_RNA"/>
</dbReference>
<sequence>MQKNMTSFIDIITSGFKRFRNKKHSNVKTIVSTPLLNGMWSKTFESCQSFQLANLDTLIRMQFHSNYRFNSVLPTIFVYFQKVLCMFIRNPFVVLNKNSTIMKHLNSRLLFQNVLCT</sequence>
<organism evidence="1">
    <name type="scientific">Culex pipiens</name>
    <name type="common">House mosquito</name>
    <dbReference type="NCBI Taxonomy" id="7175"/>
    <lineage>
        <taxon>Eukaryota</taxon>
        <taxon>Metazoa</taxon>
        <taxon>Ecdysozoa</taxon>
        <taxon>Arthropoda</taxon>
        <taxon>Hexapoda</taxon>
        <taxon>Insecta</taxon>
        <taxon>Pterygota</taxon>
        <taxon>Neoptera</taxon>
        <taxon>Endopterygota</taxon>
        <taxon>Diptera</taxon>
        <taxon>Nematocera</taxon>
        <taxon>Culicoidea</taxon>
        <taxon>Culicidae</taxon>
        <taxon>Culicinae</taxon>
        <taxon>Culicini</taxon>
        <taxon>Culex</taxon>
        <taxon>Culex</taxon>
    </lineage>
</organism>
<dbReference type="EMBL" id="HBUE01157678">
    <property type="protein sequence ID" value="CAG6508588.1"/>
    <property type="molecule type" value="Transcribed_RNA"/>
</dbReference>
<evidence type="ECO:0000313" key="1">
    <source>
        <dbReference type="EMBL" id="CAG6559944.1"/>
    </source>
</evidence>
<accession>A0A8D8NCB4</accession>
<reference evidence="1" key="1">
    <citation type="submission" date="2021-05" db="EMBL/GenBank/DDBJ databases">
        <authorList>
            <person name="Alioto T."/>
            <person name="Alioto T."/>
            <person name="Gomez Garrido J."/>
        </authorList>
    </citation>
    <scope>NUCLEOTIDE SEQUENCE</scope>
</reference>